<dbReference type="UniPathway" id="UPA00035">
    <property type="reaction ID" value="UER00042"/>
</dbReference>
<evidence type="ECO:0000256" key="7">
    <source>
        <dbReference type="ARBA" id="ARBA00023235"/>
    </source>
</evidence>
<evidence type="ECO:0000313" key="11">
    <source>
        <dbReference type="Proteomes" id="UP000005741"/>
    </source>
</evidence>
<dbReference type="Gene3D" id="3.20.20.70">
    <property type="entry name" value="Aldolase class I"/>
    <property type="match status" value="1"/>
</dbReference>
<dbReference type="FunCoup" id="H1Z040">
    <property type="interactions" value="78"/>
</dbReference>
<dbReference type="Pfam" id="PF00697">
    <property type="entry name" value="PRAI"/>
    <property type="match status" value="1"/>
</dbReference>
<dbReference type="STRING" id="937775.Metlim_2047"/>
<dbReference type="InParanoid" id="H1Z040"/>
<comment type="pathway">
    <text evidence="2 8">Amino-acid biosynthesis; L-tryptophan biosynthesis; L-tryptophan from chorismate: step 3/5.</text>
</comment>
<dbReference type="RefSeq" id="WP_004078385.1">
    <property type="nucleotide sequence ID" value="NZ_CM001436.1"/>
</dbReference>
<evidence type="ECO:0000256" key="3">
    <source>
        <dbReference type="ARBA" id="ARBA00007571"/>
    </source>
</evidence>
<dbReference type="GO" id="GO:0004640">
    <property type="term" value="F:phosphoribosylanthranilate isomerase activity"/>
    <property type="evidence" value="ECO:0007669"/>
    <property type="project" value="UniProtKB-UniRule"/>
</dbReference>
<dbReference type="PATRIC" id="fig|937775.9.peg.2302"/>
<feature type="domain" description="N-(5'phosphoribosyl) anthranilate isomerase (PRAI)" evidence="9">
    <location>
        <begin position="3"/>
        <end position="185"/>
    </location>
</feature>
<evidence type="ECO:0000256" key="6">
    <source>
        <dbReference type="ARBA" id="ARBA00023141"/>
    </source>
</evidence>
<dbReference type="SUPFAM" id="SSF51366">
    <property type="entry name" value="Ribulose-phoshate binding barrel"/>
    <property type="match status" value="1"/>
</dbReference>
<evidence type="ECO:0000313" key="10">
    <source>
        <dbReference type="EMBL" id="EHQ36132.1"/>
    </source>
</evidence>
<dbReference type="PANTHER" id="PTHR42894:SF1">
    <property type="entry name" value="N-(5'-PHOSPHORIBOSYL)ANTHRANILATE ISOMERASE"/>
    <property type="match status" value="1"/>
</dbReference>
<evidence type="ECO:0000256" key="8">
    <source>
        <dbReference type="HAMAP-Rule" id="MF_00135"/>
    </source>
</evidence>
<dbReference type="EMBL" id="CM001436">
    <property type="protein sequence ID" value="EHQ36132.1"/>
    <property type="molecule type" value="Genomic_DNA"/>
</dbReference>
<dbReference type="Proteomes" id="UP000005741">
    <property type="component" value="Chromosome"/>
</dbReference>
<gene>
    <name evidence="8" type="primary">trpF</name>
    <name evidence="10" type="ORF">Metlim_2047</name>
</gene>
<organism evidence="10 11">
    <name type="scientific">Methanoplanus limicola DSM 2279</name>
    <dbReference type="NCBI Taxonomy" id="937775"/>
    <lineage>
        <taxon>Archaea</taxon>
        <taxon>Methanobacteriati</taxon>
        <taxon>Methanobacteriota</taxon>
        <taxon>Stenosarchaea group</taxon>
        <taxon>Methanomicrobia</taxon>
        <taxon>Methanomicrobiales</taxon>
        <taxon>Methanomicrobiaceae</taxon>
        <taxon>Methanoplanus</taxon>
    </lineage>
</organism>
<keyword evidence="11" id="KW-1185">Reference proteome</keyword>
<evidence type="ECO:0000256" key="4">
    <source>
        <dbReference type="ARBA" id="ARBA00022605"/>
    </source>
</evidence>
<dbReference type="InterPro" id="IPR044643">
    <property type="entry name" value="TrpF_fam"/>
</dbReference>
<dbReference type="GO" id="GO:0000162">
    <property type="term" value="P:L-tryptophan biosynthetic process"/>
    <property type="evidence" value="ECO:0007669"/>
    <property type="project" value="UniProtKB-UniRule"/>
</dbReference>
<evidence type="ECO:0000256" key="5">
    <source>
        <dbReference type="ARBA" id="ARBA00022822"/>
    </source>
</evidence>
<name>H1Z040_9EURY</name>
<evidence type="ECO:0000259" key="9">
    <source>
        <dbReference type="Pfam" id="PF00697"/>
    </source>
</evidence>
<dbReference type="CDD" id="cd00405">
    <property type="entry name" value="PRAI"/>
    <property type="match status" value="1"/>
</dbReference>
<evidence type="ECO:0000256" key="2">
    <source>
        <dbReference type="ARBA" id="ARBA00004664"/>
    </source>
</evidence>
<keyword evidence="4 8" id="KW-0028">Amino-acid biosynthesis</keyword>
<dbReference type="PANTHER" id="PTHR42894">
    <property type="entry name" value="N-(5'-PHOSPHORIBOSYL)ANTHRANILATE ISOMERASE"/>
    <property type="match status" value="1"/>
</dbReference>
<dbReference type="InterPro" id="IPR001240">
    <property type="entry name" value="PRAI_dom"/>
</dbReference>
<dbReference type="InterPro" id="IPR013785">
    <property type="entry name" value="Aldolase_TIM"/>
</dbReference>
<keyword evidence="5 8" id="KW-0822">Tryptophan biosynthesis</keyword>
<comment type="catalytic activity">
    <reaction evidence="1 8">
        <text>N-(5-phospho-beta-D-ribosyl)anthranilate = 1-(2-carboxyphenylamino)-1-deoxy-D-ribulose 5-phosphate</text>
        <dbReference type="Rhea" id="RHEA:21540"/>
        <dbReference type="ChEBI" id="CHEBI:18277"/>
        <dbReference type="ChEBI" id="CHEBI:58613"/>
        <dbReference type="EC" id="5.3.1.24"/>
    </reaction>
</comment>
<dbReference type="InterPro" id="IPR011060">
    <property type="entry name" value="RibuloseP-bd_barrel"/>
</dbReference>
<evidence type="ECO:0000256" key="1">
    <source>
        <dbReference type="ARBA" id="ARBA00001164"/>
    </source>
</evidence>
<dbReference type="EC" id="5.3.1.24" evidence="8"/>
<proteinExistence type="inferred from homology"/>
<reference evidence="10 11" key="1">
    <citation type="submission" date="2011-10" db="EMBL/GenBank/DDBJ databases">
        <title>The Improved High-Quality Draft genome of Methanoplanus limicola DSM 2279.</title>
        <authorList>
            <consortium name="US DOE Joint Genome Institute (JGI-PGF)"/>
            <person name="Lucas S."/>
            <person name="Copeland A."/>
            <person name="Lapidus A."/>
            <person name="Glavina del Rio T."/>
            <person name="Dalin E."/>
            <person name="Tice H."/>
            <person name="Bruce D."/>
            <person name="Goodwin L."/>
            <person name="Pitluck S."/>
            <person name="Peters L."/>
            <person name="Mikhailova N."/>
            <person name="Lu M."/>
            <person name="Kyrpides N."/>
            <person name="Mavromatis K."/>
            <person name="Ivanova N."/>
            <person name="Markowitz V."/>
            <person name="Cheng J.-F."/>
            <person name="Hugenholtz P."/>
            <person name="Woyke T."/>
            <person name="Wu D."/>
            <person name="Wirth R."/>
            <person name="Brambilla E.-M."/>
            <person name="Klenk H.-P."/>
            <person name="Eisen J.A."/>
        </authorList>
    </citation>
    <scope>NUCLEOTIDE SEQUENCE [LARGE SCALE GENOMIC DNA]</scope>
    <source>
        <strain evidence="10 11">DSM 2279</strain>
    </source>
</reference>
<comment type="similarity">
    <text evidence="3 8">Belongs to the TrpF family.</text>
</comment>
<keyword evidence="6 8" id="KW-0057">Aromatic amino acid biosynthesis</keyword>
<dbReference type="HAMAP" id="MF_00135">
    <property type="entry name" value="PRAI"/>
    <property type="match status" value="1"/>
</dbReference>
<sequence>MRIKICGITTPRDAVIAESLGADAIGVVVCSKSQRNVTLKRAREIFSALKPTTEKILVTDSESYPELELMMAQKPDAVQITHPFEFSERPPVRIIRTLKPGMEELPADCDAFVIDGSMGRGVFFDRNFASGIINRTEKPVFLAGGLSPDNIGEAVRMINPYGVDVSSGVEKSPGIKDREKMSEFIRICREA</sequence>
<dbReference type="OrthoDB" id="27513at2157"/>
<keyword evidence="7 8" id="KW-0413">Isomerase</keyword>
<accession>H1Z040</accession>
<dbReference type="AlphaFoldDB" id="H1Z040"/>
<dbReference type="HOGENOM" id="CLU_076364_2_0_2"/>
<protein>
    <recommendedName>
        <fullName evidence="8">N-(5'-phosphoribosyl)anthranilate isomerase</fullName>
        <shortName evidence="8">PRAI</shortName>
        <ecNumber evidence="8">5.3.1.24</ecNumber>
    </recommendedName>
</protein>